<name>A0A9J7BTP2_9BACT</name>
<dbReference type="RefSeq" id="WP_260795595.1">
    <property type="nucleotide sequence ID" value="NZ_CP093313.1"/>
</dbReference>
<dbReference type="Pfam" id="PF00581">
    <property type="entry name" value="Rhodanese"/>
    <property type="match status" value="1"/>
</dbReference>
<protein>
    <submittedName>
        <fullName evidence="2">Rhodanese-like domain-containing protein</fullName>
    </submittedName>
</protein>
<evidence type="ECO:0000313" key="3">
    <source>
        <dbReference type="Proteomes" id="UP001059380"/>
    </source>
</evidence>
<dbReference type="PANTHER" id="PTHR43031">
    <property type="entry name" value="FAD-DEPENDENT OXIDOREDUCTASE"/>
    <property type="match status" value="1"/>
</dbReference>
<dbReference type="InterPro" id="IPR050229">
    <property type="entry name" value="GlpE_sulfurtransferase"/>
</dbReference>
<evidence type="ECO:0000313" key="2">
    <source>
        <dbReference type="EMBL" id="UWZ85961.1"/>
    </source>
</evidence>
<dbReference type="SUPFAM" id="SSF52821">
    <property type="entry name" value="Rhodanese/Cell cycle control phosphatase"/>
    <property type="match status" value="1"/>
</dbReference>
<keyword evidence="3" id="KW-1185">Reference proteome</keyword>
<proteinExistence type="predicted"/>
<dbReference type="PROSITE" id="PS50206">
    <property type="entry name" value="RHODANESE_3"/>
    <property type="match status" value="1"/>
</dbReference>
<organism evidence="2 3">
    <name type="scientific">Occallatibacter riparius</name>
    <dbReference type="NCBI Taxonomy" id="1002689"/>
    <lineage>
        <taxon>Bacteria</taxon>
        <taxon>Pseudomonadati</taxon>
        <taxon>Acidobacteriota</taxon>
        <taxon>Terriglobia</taxon>
        <taxon>Terriglobales</taxon>
        <taxon>Acidobacteriaceae</taxon>
        <taxon>Occallatibacter</taxon>
    </lineage>
</organism>
<evidence type="ECO:0000259" key="1">
    <source>
        <dbReference type="PROSITE" id="PS50206"/>
    </source>
</evidence>
<dbReference type="KEGG" id="orp:MOP44_08445"/>
<dbReference type="SMART" id="SM00450">
    <property type="entry name" value="RHOD"/>
    <property type="match status" value="1"/>
</dbReference>
<dbReference type="Gene3D" id="3.40.250.10">
    <property type="entry name" value="Rhodanese-like domain"/>
    <property type="match status" value="1"/>
</dbReference>
<sequence>MGWTILLISVAVIVAILLLRNLGQISPRAAHTHLQQGALVVDVRTNAEFQARHLPNALHIPLDEIESLAGRRIKDKDQILLLHCETGRRSAVASRKFGQLGYTRVFNLGSYTRAARIVGNR</sequence>
<dbReference type="AlphaFoldDB" id="A0A9J7BTP2"/>
<dbReference type="Proteomes" id="UP001059380">
    <property type="component" value="Chromosome"/>
</dbReference>
<dbReference type="PANTHER" id="PTHR43031:SF16">
    <property type="entry name" value="OXIDOREDUCTASE"/>
    <property type="match status" value="1"/>
</dbReference>
<feature type="domain" description="Rhodanese" evidence="1">
    <location>
        <begin position="34"/>
        <end position="120"/>
    </location>
</feature>
<accession>A0A9J7BTP2</accession>
<dbReference type="InterPro" id="IPR036873">
    <property type="entry name" value="Rhodanese-like_dom_sf"/>
</dbReference>
<gene>
    <name evidence="2" type="ORF">MOP44_08445</name>
</gene>
<dbReference type="EMBL" id="CP093313">
    <property type="protein sequence ID" value="UWZ85961.1"/>
    <property type="molecule type" value="Genomic_DNA"/>
</dbReference>
<dbReference type="InterPro" id="IPR001763">
    <property type="entry name" value="Rhodanese-like_dom"/>
</dbReference>
<dbReference type="CDD" id="cd00158">
    <property type="entry name" value="RHOD"/>
    <property type="match status" value="1"/>
</dbReference>
<reference evidence="2" key="1">
    <citation type="submission" date="2021-04" db="EMBL/GenBank/DDBJ databases">
        <title>Phylogenetic analysis of Acidobacteriaceae.</title>
        <authorList>
            <person name="Qiu L."/>
            <person name="Zhang Q."/>
        </authorList>
    </citation>
    <scope>NUCLEOTIDE SEQUENCE</scope>
    <source>
        <strain evidence="2">DSM 25168</strain>
    </source>
</reference>